<organism evidence="7 8">
    <name type="scientific">Caerostris extrusa</name>
    <name type="common">Bark spider</name>
    <name type="synonym">Caerostris bankana</name>
    <dbReference type="NCBI Taxonomy" id="172846"/>
    <lineage>
        <taxon>Eukaryota</taxon>
        <taxon>Metazoa</taxon>
        <taxon>Ecdysozoa</taxon>
        <taxon>Arthropoda</taxon>
        <taxon>Chelicerata</taxon>
        <taxon>Arachnida</taxon>
        <taxon>Araneae</taxon>
        <taxon>Araneomorphae</taxon>
        <taxon>Entelegynae</taxon>
        <taxon>Araneoidea</taxon>
        <taxon>Araneidae</taxon>
        <taxon>Caerostris</taxon>
    </lineage>
</organism>
<keyword evidence="4 6" id="KW-1133">Transmembrane helix</keyword>
<dbReference type="InterPro" id="IPR010291">
    <property type="entry name" value="Ion_channel_UNC-93"/>
</dbReference>
<comment type="caution">
    <text evidence="7">The sequence shown here is derived from an EMBL/GenBank/DDBJ whole genome shotgun (WGS) entry which is preliminary data.</text>
</comment>
<comment type="similarity">
    <text evidence="2">Belongs to the unc-93 family.</text>
</comment>
<evidence type="ECO:0000256" key="6">
    <source>
        <dbReference type="SAM" id="Phobius"/>
    </source>
</evidence>
<evidence type="ECO:0000313" key="7">
    <source>
        <dbReference type="EMBL" id="GIY35115.1"/>
    </source>
</evidence>
<keyword evidence="5 6" id="KW-0472">Membrane</keyword>
<evidence type="ECO:0000256" key="2">
    <source>
        <dbReference type="ARBA" id="ARBA00009172"/>
    </source>
</evidence>
<feature type="transmembrane region" description="Helical" evidence="6">
    <location>
        <begin position="33"/>
        <end position="51"/>
    </location>
</feature>
<protein>
    <submittedName>
        <fullName evidence="7">UNC93-like protein</fullName>
    </submittedName>
</protein>
<evidence type="ECO:0000256" key="5">
    <source>
        <dbReference type="ARBA" id="ARBA00023136"/>
    </source>
</evidence>
<dbReference type="AlphaFoldDB" id="A0AAV4SM11"/>
<reference evidence="7 8" key="1">
    <citation type="submission" date="2021-06" db="EMBL/GenBank/DDBJ databases">
        <title>Caerostris extrusa draft genome.</title>
        <authorList>
            <person name="Kono N."/>
            <person name="Arakawa K."/>
        </authorList>
    </citation>
    <scope>NUCLEOTIDE SEQUENCE [LARGE SCALE GENOMIC DNA]</scope>
</reference>
<dbReference type="Proteomes" id="UP001054945">
    <property type="component" value="Unassembled WGS sequence"/>
</dbReference>
<keyword evidence="8" id="KW-1185">Reference proteome</keyword>
<feature type="transmembrane region" description="Helical" evidence="6">
    <location>
        <begin position="57"/>
        <end position="80"/>
    </location>
</feature>
<proteinExistence type="inferred from homology"/>
<dbReference type="SUPFAM" id="SSF103473">
    <property type="entry name" value="MFS general substrate transporter"/>
    <property type="match status" value="1"/>
</dbReference>
<dbReference type="Pfam" id="PF05978">
    <property type="entry name" value="UNC-93"/>
    <property type="match status" value="1"/>
</dbReference>
<name>A0AAV4SM11_CAEEX</name>
<comment type="subcellular location">
    <subcellularLocation>
        <location evidence="1">Membrane</location>
        <topology evidence="1">Multi-pass membrane protein</topology>
    </subcellularLocation>
</comment>
<dbReference type="GO" id="GO:0016020">
    <property type="term" value="C:membrane"/>
    <property type="evidence" value="ECO:0007669"/>
    <property type="project" value="UniProtKB-SubCell"/>
</dbReference>
<dbReference type="EMBL" id="BPLR01009859">
    <property type="protein sequence ID" value="GIY35115.1"/>
    <property type="molecule type" value="Genomic_DNA"/>
</dbReference>
<evidence type="ECO:0000256" key="4">
    <source>
        <dbReference type="ARBA" id="ARBA00022989"/>
    </source>
</evidence>
<gene>
    <name evidence="7" type="primary">CG4928_14</name>
    <name evidence="7" type="ORF">CEXT_740301</name>
</gene>
<sequence>MFPVTGLQSLSILYFFATFSCILGPIIDQKIGIRWTFLAVSLLEACYVLVFHYYHPVALVICSILLGLGLGPMIRSYYFWGHLAATIIMEYAGTMNNGGSSLSNSTEDVTVVQRTELCYERLCQNGIYPTEIETDDTSSPPAGIPTNATMVFIYVLPRALQSEV</sequence>
<dbReference type="InterPro" id="IPR036259">
    <property type="entry name" value="MFS_trans_sf"/>
</dbReference>
<evidence type="ECO:0000256" key="1">
    <source>
        <dbReference type="ARBA" id="ARBA00004141"/>
    </source>
</evidence>
<accession>A0AAV4SM11</accession>
<feature type="transmembrane region" description="Helical" evidence="6">
    <location>
        <begin position="6"/>
        <end position="26"/>
    </location>
</feature>
<keyword evidence="3 6" id="KW-0812">Transmembrane</keyword>
<evidence type="ECO:0000256" key="3">
    <source>
        <dbReference type="ARBA" id="ARBA00022692"/>
    </source>
</evidence>
<evidence type="ECO:0000313" key="8">
    <source>
        <dbReference type="Proteomes" id="UP001054945"/>
    </source>
</evidence>